<dbReference type="InterPro" id="IPR011042">
    <property type="entry name" value="6-blade_b-propeller_TolB-like"/>
</dbReference>
<protein>
    <submittedName>
        <fullName evidence="1">Six-bladed beta-propeller-like protein</fullName>
    </submittedName>
</protein>
<dbReference type="EMBL" id="JARVKM010000005">
    <property type="protein sequence ID" value="KAK9780653.1"/>
    <property type="molecule type" value="Genomic_DNA"/>
</dbReference>
<reference evidence="1 2" key="1">
    <citation type="submission" date="2024-02" db="EMBL/GenBank/DDBJ databases">
        <title>First draft genome assembly of two strains of Seiridium cardinale.</title>
        <authorList>
            <person name="Emiliani G."/>
            <person name="Scali E."/>
        </authorList>
    </citation>
    <scope>NUCLEOTIDE SEQUENCE [LARGE SCALE GENOMIC DNA]</scope>
    <source>
        <strain evidence="1 2">BM-138-000479</strain>
    </source>
</reference>
<gene>
    <name evidence="1" type="ORF">SCAR479_01839</name>
</gene>
<organism evidence="1 2">
    <name type="scientific">Seiridium cardinale</name>
    <dbReference type="NCBI Taxonomy" id="138064"/>
    <lineage>
        <taxon>Eukaryota</taxon>
        <taxon>Fungi</taxon>
        <taxon>Dikarya</taxon>
        <taxon>Ascomycota</taxon>
        <taxon>Pezizomycotina</taxon>
        <taxon>Sordariomycetes</taxon>
        <taxon>Xylariomycetidae</taxon>
        <taxon>Amphisphaeriales</taxon>
        <taxon>Sporocadaceae</taxon>
        <taxon>Seiridium</taxon>
    </lineage>
</organism>
<sequence length="339" mass="37232">MPDDITLITQLPSKGWYESFVPRPNGHFLVARVDKGELYDVDHQNPDSPPELLYKFDESVTNGIIDLCAVPGHDDEYILLTGIVDLAAAKAGDFITWRIRLSKNGKQAPVVTELAHLPEAALVIGVAAFSPRYLLVCDSARGCLWQVDVQTGKTSILISDEDFTTISEEHYFGICAIHIVDNYVWFTNSSRASLGRVPLRLEKAQSQLVVDGEIEILSREIEACDGLTVSPDSSVAYTGCLPSGCVWKVEIFTDGSTKTSKAIENLVYPTDAHVVKENGKHKLYVLCVGETELPWSDDGDEWKDLAGINESVTIEVTTEVIEEGAESDETIGYSGRAYS</sequence>
<dbReference type="SUPFAM" id="SSF63829">
    <property type="entry name" value="Calcium-dependent phosphotriesterase"/>
    <property type="match status" value="1"/>
</dbReference>
<evidence type="ECO:0000313" key="1">
    <source>
        <dbReference type="EMBL" id="KAK9780653.1"/>
    </source>
</evidence>
<name>A0ABR2Y3I6_9PEZI</name>
<dbReference type="PANTHER" id="PTHR42060:SF1">
    <property type="entry name" value="NHL REPEAT-CONTAINING PROTEIN"/>
    <property type="match status" value="1"/>
</dbReference>
<dbReference type="Gene3D" id="2.120.10.30">
    <property type="entry name" value="TolB, C-terminal domain"/>
    <property type="match status" value="1"/>
</dbReference>
<keyword evidence="2" id="KW-1185">Reference proteome</keyword>
<dbReference type="Proteomes" id="UP001465668">
    <property type="component" value="Unassembled WGS sequence"/>
</dbReference>
<dbReference type="InterPro" id="IPR052998">
    <property type="entry name" value="Hetero-Diels-Alderase-like"/>
</dbReference>
<dbReference type="PANTHER" id="PTHR42060">
    <property type="entry name" value="NHL REPEAT-CONTAINING PROTEIN-RELATED"/>
    <property type="match status" value="1"/>
</dbReference>
<proteinExistence type="predicted"/>
<comment type="caution">
    <text evidence="1">The sequence shown here is derived from an EMBL/GenBank/DDBJ whole genome shotgun (WGS) entry which is preliminary data.</text>
</comment>
<evidence type="ECO:0000313" key="2">
    <source>
        <dbReference type="Proteomes" id="UP001465668"/>
    </source>
</evidence>
<accession>A0ABR2Y3I6</accession>